<gene>
    <name evidence="2" type="ORF">HNW77_03310</name>
</gene>
<keyword evidence="3" id="KW-1185">Reference proteome</keyword>
<feature type="region of interest" description="Disordered" evidence="1">
    <location>
        <begin position="1"/>
        <end position="33"/>
    </location>
</feature>
<name>A0ABX2AAS9_9PROT</name>
<evidence type="ECO:0000313" key="3">
    <source>
        <dbReference type="Proteomes" id="UP000623090"/>
    </source>
</evidence>
<evidence type="ECO:0000256" key="1">
    <source>
        <dbReference type="SAM" id="MobiDB-lite"/>
    </source>
</evidence>
<organism evidence="2 3">
    <name type="scientific">Komagataeibacter melomenusus</name>
    <dbReference type="NCBI Taxonomy" id="2766578"/>
    <lineage>
        <taxon>Bacteria</taxon>
        <taxon>Pseudomonadati</taxon>
        <taxon>Pseudomonadota</taxon>
        <taxon>Alphaproteobacteria</taxon>
        <taxon>Acetobacterales</taxon>
        <taxon>Acetobacteraceae</taxon>
        <taxon>Komagataeibacter</taxon>
    </lineage>
</organism>
<evidence type="ECO:0000313" key="2">
    <source>
        <dbReference type="EMBL" id="NPC65453.1"/>
    </source>
</evidence>
<dbReference type="Proteomes" id="UP000623090">
    <property type="component" value="Unassembled WGS sequence"/>
</dbReference>
<protein>
    <submittedName>
        <fullName evidence="2">Uncharacterized protein</fullName>
    </submittedName>
</protein>
<proteinExistence type="predicted"/>
<dbReference type="EMBL" id="JABJWC010000005">
    <property type="protein sequence ID" value="NPC65453.1"/>
    <property type="molecule type" value="Genomic_DNA"/>
</dbReference>
<dbReference type="RefSeq" id="WP_172155384.1">
    <property type="nucleotide sequence ID" value="NZ_JABJWC010000005.1"/>
</dbReference>
<comment type="caution">
    <text evidence="2">The sequence shown here is derived from an EMBL/GenBank/DDBJ whole genome shotgun (WGS) entry which is preliminary data.</text>
</comment>
<feature type="compositionally biased region" description="Gly residues" evidence="1">
    <location>
        <begin position="1"/>
        <end position="12"/>
    </location>
</feature>
<accession>A0ABX2AAS9</accession>
<sequence>MIYGNHGSGPSGPGDRNPPGSTRDADTGDKGMATCLVPPDLPAACPMITEKEQKVSGAAFFQKGGVLSKLFEKSFTKNFFVFQ</sequence>
<reference evidence="2 3" key="1">
    <citation type="journal article" date="2020" name="Microorganisms">
        <title>Description of Komagataeibacter melaceti sp. nov. and Komagataeibacter melomenusus sp. nov. Isolated from Apple Cider Vinegar.</title>
        <authorList>
            <person name="Maric L."/>
            <person name="Cleenwerck I."/>
            <person name="Accetto T."/>
            <person name="Vandamme P."/>
            <person name="Trcek J."/>
        </authorList>
    </citation>
    <scope>NUCLEOTIDE SEQUENCE [LARGE SCALE GENOMIC DNA]</scope>
    <source>
        <strain evidence="2 3">AV436</strain>
    </source>
</reference>